<sequence length="126" mass="14150">MSYDIFAFDPAKAPGDDGELMSWYEKQAEWSEAHSYDDDSVTTPALRLFYRDLIRTFPPMNGPQAIDSDDADTDYSIGYGIIYAAFRWARADAALSKFLSLGVKHMVGVCEVSESPVVIYRPTEFS</sequence>
<accession>X8DU31</accession>
<protein>
    <submittedName>
        <fullName evidence="1">Uncharacterized protein</fullName>
    </submittedName>
</protein>
<dbReference type="PATRIC" id="fig|1299321.3.peg.3592"/>
<name>X8DU31_9MYCO</name>
<proteinExistence type="predicted"/>
<dbReference type="AlphaFoldDB" id="X8DU31"/>
<dbReference type="EMBL" id="JAOJ01000002">
    <property type="protein sequence ID" value="EUA71859.1"/>
    <property type="molecule type" value="Genomic_DNA"/>
</dbReference>
<comment type="caution">
    <text evidence="1">The sequence shown here is derived from an EMBL/GenBank/DDBJ whole genome shotgun (WGS) entry which is preliminary data.</text>
</comment>
<reference evidence="1 2" key="1">
    <citation type="submission" date="2013-12" db="EMBL/GenBank/DDBJ databases">
        <authorList>
            <person name="Zelazny A."/>
            <person name="Olivier K."/>
            <person name="Holland S."/>
            <person name="Lenaerts A."/>
            <person name="Ordway D."/>
            <person name="DeGroote M.A."/>
            <person name="Parker T."/>
            <person name="Sizemore C."/>
            <person name="Tallon L.J."/>
            <person name="Sadzewicz L.K."/>
            <person name="Sengamalay N."/>
            <person name="Fraser C.M."/>
            <person name="Hine E."/>
            <person name="Shefchek K.A."/>
            <person name="Das S.P."/>
            <person name="Tettelin H."/>
        </authorList>
    </citation>
    <scope>NUCLEOTIDE SEQUENCE [LARGE SCALE GENOMIC DNA]</scope>
    <source>
        <strain evidence="1 2">1513</strain>
    </source>
</reference>
<evidence type="ECO:0000313" key="1">
    <source>
        <dbReference type="EMBL" id="EUA71859.1"/>
    </source>
</evidence>
<evidence type="ECO:0000313" key="2">
    <source>
        <dbReference type="Proteomes" id="UP000023351"/>
    </source>
</evidence>
<gene>
    <name evidence="1" type="ORF">I540_3733</name>
</gene>
<dbReference type="Proteomes" id="UP000023351">
    <property type="component" value="Unassembled WGS sequence"/>
</dbReference>
<organism evidence="1 2">
    <name type="scientific">Mycobacteroides abscessus subsp. bolletii 1513</name>
    <dbReference type="NCBI Taxonomy" id="1299321"/>
    <lineage>
        <taxon>Bacteria</taxon>
        <taxon>Bacillati</taxon>
        <taxon>Actinomycetota</taxon>
        <taxon>Actinomycetes</taxon>
        <taxon>Mycobacteriales</taxon>
        <taxon>Mycobacteriaceae</taxon>
        <taxon>Mycobacteroides</taxon>
        <taxon>Mycobacteroides abscessus</taxon>
    </lineage>
</organism>